<evidence type="ECO:0000313" key="4">
    <source>
        <dbReference type="Proteomes" id="UP000054248"/>
    </source>
</evidence>
<keyword evidence="4" id="KW-1185">Reference proteome</keyword>
<reference evidence="3 4" key="1">
    <citation type="submission" date="2014-04" db="EMBL/GenBank/DDBJ databases">
        <authorList>
            <consortium name="DOE Joint Genome Institute"/>
            <person name="Kuo A."/>
            <person name="Girlanda M."/>
            <person name="Perotto S."/>
            <person name="Kohler A."/>
            <person name="Nagy L.G."/>
            <person name="Floudas D."/>
            <person name="Copeland A."/>
            <person name="Barry K.W."/>
            <person name="Cichocki N."/>
            <person name="Veneault-Fourrey C."/>
            <person name="LaButti K."/>
            <person name="Lindquist E.A."/>
            <person name="Lipzen A."/>
            <person name="Lundell T."/>
            <person name="Morin E."/>
            <person name="Murat C."/>
            <person name="Sun H."/>
            <person name="Tunlid A."/>
            <person name="Henrissat B."/>
            <person name="Grigoriev I.V."/>
            <person name="Hibbett D.S."/>
            <person name="Martin F."/>
            <person name="Nordberg H.P."/>
            <person name="Cantor M.N."/>
            <person name="Hua S.X."/>
        </authorList>
    </citation>
    <scope>NUCLEOTIDE SEQUENCE [LARGE SCALE GENOMIC DNA]</scope>
    <source>
        <strain evidence="3 4">MUT 4182</strain>
    </source>
</reference>
<dbReference type="InterPro" id="IPR027417">
    <property type="entry name" value="P-loop_NTPase"/>
</dbReference>
<protein>
    <recommendedName>
        <fullName evidence="2">NACHT domain-containing protein</fullName>
    </recommendedName>
</protein>
<dbReference type="HOGENOM" id="CLU_389142_0_0_1"/>
<proteinExistence type="predicted"/>
<keyword evidence="1" id="KW-0677">Repeat</keyword>
<dbReference type="Gene3D" id="3.40.50.300">
    <property type="entry name" value="P-loop containing nucleotide triphosphate hydrolases"/>
    <property type="match status" value="1"/>
</dbReference>
<evidence type="ECO:0000256" key="1">
    <source>
        <dbReference type="ARBA" id="ARBA00022737"/>
    </source>
</evidence>
<reference evidence="4" key="2">
    <citation type="submission" date="2015-01" db="EMBL/GenBank/DDBJ databases">
        <title>Evolutionary Origins and Diversification of the Mycorrhizal Mutualists.</title>
        <authorList>
            <consortium name="DOE Joint Genome Institute"/>
            <consortium name="Mycorrhizal Genomics Consortium"/>
            <person name="Kohler A."/>
            <person name="Kuo A."/>
            <person name="Nagy L.G."/>
            <person name="Floudas D."/>
            <person name="Copeland A."/>
            <person name="Barry K.W."/>
            <person name="Cichocki N."/>
            <person name="Veneault-Fourrey C."/>
            <person name="LaButti K."/>
            <person name="Lindquist E.A."/>
            <person name="Lipzen A."/>
            <person name="Lundell T."/>
            <person name="Morin E."/>
            <person name="Murat C."/>
            <person name="Riley R."/>
            <person name="Ohm R."/>
            <person name="Sun H."/>
            <person name="Tunlid A."/>
            <person name="Henrissat B."/>
            <person name="Grigoriev I.V."/>
            <person name="Hibbett D.S."/>
            <person name="Martin F."/>
        </authorList>
    </citation>
    <scope>NUCLEOTIDE SEQUENCE [LARGE SCALE GENOMIC DNA]</scope>
    <source>
        <strain evidence="4">MUT 4182</strain>
    </source>
</reference>
<dbReference type="EMBL" id="KN823053">
    <property type="protein sequence ID" value="KIO24817.1"/>
    <property type="molecule type" value="Genomic_DNA"/>
</dbReference>
<feature type="non-terminal residue" evidence="3">
    <location>
        <position position="711"/>
    </location>
</feature>
<accession>A0A0C3LTY3</accession>
<dbReference type="PANTHER" id="PTHR10039:SF17">
    <property type="entry name" value="FUNGAL STAND N-TERMINAL GOODBYE DOMAIN-CONTAINING PROTEIN-RELATED"/>
    <property type="match status" value="1"/>
</dbReference>
<evidence type="ECO:0000259" key="2">
    <source>
        <dbReference type="PROSITE" id="PS50837"/>
    </source>
</evidence>
<dbReference type="SUPFAM" id="SSF52540">
    <property type="entry name" value="P-loop containing nucleoside triphosphate hydrolases"/>
    <property type="match status" value="1"/>
</dbReference>
<dbReference type="InterPro" id="IPR056884">
    <property type="entry name" value="NPHP3-like_N"/>
</dbReference>
<dbReference type="Pfam" id="PF24883">
    <property type="entry name" value="NPHP3_N"/>
    <property type="match status" value="1"/>
</dbReference>
<dbReference type="Proteomes" id="UP000054248">
    <property type="component" value="Unassembled WGS sequence"/>
</dbReference>
<dbReference type="InterPro" id="IPR007111">
    <property type="entry name" value="NACHT_NTPase"/>
</dbReference>
<gene>
    <name evidence="3" type="ORF">M407DRAFT_25779</name>
</gene>
<dbReference type="STRING" id="1051891.A0A0C3LTY3"/>
<dbReference type="AlphaFoldDB" id="A0A0C3LTY3"/>
<evidence type="ECO:0000313" key="3">
    <source>
        <dbReference type="EMBL" id="KIO24817.1"/>
    </source>
</evidence>
<name>A0A0C3LTY3_9AGAM</name>
<sequence length="711" mass="80730">MSTIYSGIYSENLSRELLSVREKVEKWSSLGRFKKAFSSHDHAEALKEYQETIQTALEEMQLLASLNTTDIMIELKNAEVRKEQRRLLDRLGDAKYGARGNTIEEVICLTGTRVEILERIDSWIRDTSSSNRVLWIRGMAGRGKSTIASTVVHSWKYRASCAIFHFRRGQNTLNTRIICALARQLGRSMVPEIKQAILQSIQENEDIADQRLDEQFKTLLVAPLGRLSYQSHPVLIVVDALDEWEDSKDAVAFVKLVDRHSSLFPANVKFLLTYRPEAALIRALEPREWNMEDLDSVTSVTHDLRRFFQHTFTRIRDDHDLPEDWPSSEDSERLLEMSQGLFQWAHTAIAYIGERSPPSRLRGLLQRPAAWRELDDLYHQILSNAFDAVKLDPIRTELLSWILGSLVVAPNPISLEVIATLYRNHAIFHEMDLGDIIQSLHGDILADLNSLLRIPPSSAEPMRLMHTSIHDLLVNQQRCEQRGYFINRTLNHRRLATVCLDLMQRDLRQNICNISDLSTPNSDIQDVVEQNVTKAIQYCCRSWSIHLTDGVLWSESNAETSSIQLAALNSFSKEKLMFWIEVMSLVGATAEAILMSRNVHQWLLQCPSEISDSFLTALWNDTQRFIAAFLEPIMFGAPQIYCSALPHCPVGTKLFECYGNLSTIRLLHGPQPVTWSSNLWTRSVGSGVVVVAFSPTGKFIATGSNDGGTQL</sequence>
<dbReference type="PANTHER" id="PTHR10039">
    <property type="entry name" value="AMELOGENIN"/>
    <property type="match status" value="1"/>
</dbReference>
<organism evidence="3 4">
    <name type="scientific">Tulasnella calospora MUT 4182</name>
    <dbReference type="NCBI Taxonomy" id="1051891"/>
    <lineage>
        <taxon>Eukaryota</taxon>
        <taxon>Fungi</taxon>
        <taxon>Dikarya</taxon>
        <taxon>Basidiomycota</taxon>
        <taxon>Agaricomycotina</taxon>
        <taxon>Agaricomycetes</taxon>
        <taxon>Cantharellales</taxon>
        <taxon>Tulasnellaceae</taxon>
        <taxon>Tulasnella</taxon>
    </lineage>
</organism>
<feature type="domain" description="NACHT" evidence="2">
    <location>
        <begin position="132"/>
        <end position="280"/>
    </location>
</feature>
<dbReference type="CDD" id="cd21037">
    <property type="entry name" value="MLKL_NTD"/>
    <property type="match status" value="1"/>
</dbReference>
<dbReference type="OrthoDB" id="5967843at2759"/>
<dbReference type="InterPro" id="IPR059179">
    <property type="entry name" value="MLKL-like_MCAfunc"/>
</dbReference>
<dbReference type="PROSITE" id="PS50837">
    <property type="entry name" value="NACHT"/>
    <property type="match status" value="1"/>
</dbReference>